<evidence type="ECO:0000259" key="3">
    <source>
        <dbReference type="Pfam" id="PF00155"/>
    </source>
</evidence>
<dbReference type="Pfam" id="PF00155">
    <property type="entry name" value="Aminotran_1_2"/>
    <property type="match status" value="1"/>
</dbReference>
<dbReference type="Gene3D" id="3.40.640.10">
    <property type="entry name" value="Type I PLP-dependent aspartate aminotransferase-like (Major domain)"/>
    <property type="match status" value="1"/>
</dbReference>
<dbReference type="InterPro" id="IPR015422">
    <property type="entry name" value="PyrdxlP-dep_Trfase_small"/>
</dbReference>
<organism evidence="4 5">
    <name type="scientific">Raoultibacter timonensis</name>
    <dbReference type="NCBI Taxonomy" id="1907662"/>
    <lineage>
        <taxon>Bacteria</taxon>
        <taxon>Bacillati</taxon>
        <taxon>Actinomycetota</taxon>
        <taxon>Coriobacteriia</taxon>
        <taxon>Eggerthellales</taxon>
        <taxon>Eggerthellaceae</taxon>
        <taxon>Raoultibacter</taxon>
    </lineage>
</organism>
<evidence type="ECO:0000313" key="5">
    <source>
        <dbReference type="Proteomes" id="UP001320544"/>
    </source>
</evidence>
<sequence length="379" mass="41442">MSALFGFNARSGVRDATTAQPEKPLSLPYELRTEMNWVDFSGTANPLGTPKSFIRAMHTALVDGELSYMPDRSAHTFRATLARKFGVAPESFLCGTSVSDMVRSVAQTYRPCSVGVVSPAAAEFMLAVANAGHDVVELSTPHAFVVPDVHAAHDNGLKFDAAVLANPTYPTSRLLPKQTLVNYLEACSWVVVDESLIELTLGGESMISLTDRYRNLIVIRSLSSAFAMPGVPISYCIAHPDTIAQIERFFDNSGLSMFAEVVGAHVYGESADYLERTREFLDTEIPWMQCMLNLIPGIQIFPAEANFVMCSFDNAAPMDLAVANTSELVLRLQLAGFLVRKLEGMPGITGGKYFCVGVRSREDNEKLLSALREIIIGRR</sequence>
<dbReference type="CDD" id="cd00609">
    <property type="entry name" value="AAT_like"/>
    <property type="match status" value="1"/>
</dbReference>
<dbReference type="InterPro" id="IPR015424">
    <property type="entry name" value="PyrdxlP-dep_Trfase"/>
</dbReference>
<accession>A0ABM7WJ39</accession>
<proteinExistence type="predicted"/>
<keyword evidence="5" id="KW-1185">Reference proteome</keyword>
<dbReference type="SUPFAM" id="SSF53383">
    <property type="entry name" value="PLP-dependent transferases"/>
    <property type="match status" value="1"/>
</dbReference>
<evidence type="ECO:0000256" key="2">
    <source>
        <dbReference type="ARBA" id="ARBA00022898"/>
    </source>
</evidence>
<protein>
    <submittedName>
        <fullName evidence="4">Threonine-phosphate decarboxylase</fullName>
    </submittedName>
</protein>
<dbReference type="Gene3D" id="3.90.1150.10">
    <property type="entry name" value="Aspartate Aminotransferase, domain 1"/>
    <property type="match status" value="1"/>
</dbReference>
<dbReference type="RefSeq" id="WP_102378165.1">
    <property type="nucleotide sequence ID" value="NZ_AP025564.1"/>
</dbReference>
<reference evidence="4 5" key="1">
    <citation type="submission" date="2022-01" db="EMBL/GenBank/DDBJ databases">
        <title>Novel bile acid biosynthetic pathways are enriched in the microbiome of centenarians.</title>
        <authorList>
            <person name="Sato Y."/>
            <person name="Atarashi K."/>
            <person name="Plichta R.D."/>
            <person name="Arai Y."/>
            <person name="Sasajima S."/>
            <person name="Kearney M.S."/>
            <person name="Suda W."/>
            <person name="Takeshita K."/>
            <person name="Sasaki T."/>
            <person name="Okamoto S."/>
            <person name="Skelly N.A."/>
            <person name="Okamura Y."/>
            <person name="Vlamakis H."/>
            <person name="Li Y."/>
            <person name="Tanoue T."/>
            <person name="Takei H."/>
            <person name="Nittono H."/>
            <person name="Narushima S."/>
            <person name="Irie J."/>
            <person name="Itoh H."/>
            <person name="Moriya K."/>
            <person name="Sugiura Y."/>
            <person name="Suematsu M."/>
            <person name="Moritoki N."/>
            <person name="Shibata S."/>
            <person name="Littman R.D."/>
            <person name="Fischbach A.M."/>
            <person name="Uwamino Y."/>
            <person name="Inoue T."/>
            <person name="Honda A."/>
            <person name="Hattori M."/>
            <person name="Murai T."/>
            <person name="Xavier J.R."/>
            <person name="Hirose N."/>
            <person name="Honda K."/>
        </authorList>
    </citation>
    <scope>NUCLEOTIDE SEQUENCE [LARGE SCALE GENOMIC DNA]</scope>
    <source>
        <strain evidence="4 5">CE91-St30</strain>
    </source>
</reference>
<gene>
    <name evidence="4" type="ORF">CE91St30_16540</name>
</gene>
<feature type="domain" description="Aminotransferase class I/classII large" evidence="3">
    <location>
        <begin position="38"/>
        <end position="316"/>
    </location>
</feature>
<dbReference type="EMBL" id="AP025564">
    <property type="protein sequence ID" value="BDE96321.1"/>
    <property type="molecule type" value="Genomic_DNA"/>
</dbReference>
<dbReference type="PANTHER" id="PTHR42885:SF1">
    <property type="entry name" value="THREONINE-PHOSPHATE DECARBOXYLASE"/>
    <property type="match status" value="1"/>
</dbReference>
<dbReference type="InterPro" id="IPR015421">
    <property type="entry name" value="PyrdxlP-dep_Trfase_major"/>
</dbReference>
<name>A0ABM7WJ39_9ACTN</name>
<evidence type="ECO:0000313" key="4">
    <source>
        <dbReference type="EMBL" id="BDE96321.1"/>
    </source>
</evidence>
<dbReference type="InterPro" id="IPR004839">
    <property type="entry name" value="Aminotransferase_I/II_large"/>
</dbReference>
<evidence type="ECO:0000256" key="1">
    <source>
        <dbReference type="ARBA" id="ARBA00001933"/>
    </source>
</evidence>
<keyword evidence="2" id="KW-0663">Pyridoxal phosphate</keyword>
<dbReference type="Proteomes" id="UP001320544">
    <property type="component" value="Chromosome"/>
</dbReference>
<dbReference type="PANTHER" id="PTHR42885">
    <property type="entry name" value="HISTIDINOL-PHOSPHATE AMINOTRANSFERASE-RELATED"/>
    <property type="match status" value="1"/>
</dbReference>
<comment type="cofactor">
    <cofactor evidence="1">
        <name>pyridoxal 5'-phosphate</name>
        <dbReference type="ChEBI" id="CHEBI:597326"/>
    </cofactor>
</comment>